<organism evidence="2 3">
    <name type="scientific">Nitrolancea hollandica Lb</name>
    <dbReference type="NCBI Taxonomy" id="1129897"/>
    <lineage>
        <taxon>Bacteria</taxon>
        <taxon>Pseudomonadati</taxon>
        <taxon>Thermomicrobiota</taxon>
        <taxon>Thermomicrobia</taxon>
        <taxon>Sphaerobacterales</taxon>
        <taxon>Sphaerobacterineae</taxon>
        <taxon>Sphaerobacteraceae</taxon>
        <taxon>Nitrolancea</taxon>
    </lineage>
</organism>
<dbReference type="Pfam" id="PF13274">
    <property type="entry name" value="SocA_Panacea"/>
    <property type="match status" value="1"/>
</dbReference>
<dbReference type="OrthoDB" id="9799173at2"/>
<feature type="domain" description="Antitoxin SocA-like Panacea" evidence="1">
    <location>
        <begin position="38"/>
        <end position="146"/>
    </location>
</feature>
<dbReference type="InterPro" id="IPR025272">
    <property type="entry name" value="SocA_Panacea"/>
</dbReference>
<dbReference type="EMBL" id="CAGS01000144">
    <property type="protein sequence ID" value="CCF83414.1"/>
    <property type="molecule type" value="Genomic_DNA"/>
</dbReference>
<proteinExistence type="predicted"/>
<dbReference type="AlphaFoldDB" id="I4EFF2"/>
<evidence type="ECO:0000313" key="3">
    <source>
        <dbReference type="Proteomes" id="UP000004221"/>
    </source>
</evidence>
<evidence type="ECO:0000259" key="1">
    <source>
        <dbReference type="Pfam" id="PF13274"/>
    </source>
</evidence>
<sequence length="178" mass="20261">MATVIADKRPIATAADVARYFIALATEHGDLITNLKMQKLVYYAYAWTLVRNEKRLFSEAIEAWPNGPVVNTLYHDLKGYGAKPIDVEEFLGIEPGKIFDELPTKYDELVSRFPEDVLETLDGVYEEYAPLSAFELVTMTHHEKPWVQARRGLEPTEHSVRRVDDDDIVAQFDTAEDA</sequence>
<gene>
    <name evidence="2" type="ORF">NITHO_2280007</name>
</gene>
<dbReference type="Proteomes" id="UP000004221">
    <property type="component" value="Unassembled WGS sequence"/>
</dbReference>
<comment type="caution">
    <text evidence="2">The sequence shown here is derived from an EMBL/GenBank/DDBJ whole genome shotgun (WGS) entry which is preliminary data.</text>
</comment>
<dbReference type="RefSeq" id="WP_008476557.1">
    <property type="nucleotide sequence ID" value="NZ_CAGS01000144.1"/>
</dbReference>
<reference evidence="2 3" key="1">
    <citation type="journal article" date="2012" name="ISME J.">
        <title>Nitrification expanded: discovery, physiology and genomics of a nitrite-oxidizing bacterium from the phylum Chloroflexi.</title>
        <authorList>
            <person name="Sorokin D.Y."/>
            <person name="Lucker S."/>
            <person name="Vejmelkova D."/>
            <person name="Kostrikina N.A."/>
            <person name="Kleerebezem R."/>
            <person name="Rijpstra W.I."/>
            <person name="Damste J.S."/>
            <person name="Le Paslier D."/>
            <person name="Muyzer G."/>
            <person name="Wagner M."/>
            <person name="van Loosdrecht M.C."/>
            <person name="Daims H."/>
        </authorList>
    </citation>
    <scope>NUCLEOTIDE SEQUENCE [LARGE SCALE GENOMIC DNA]</scope>
    <source>
        <strain evidence="3">none</strain>
    </source>
</reference>
<name>I4EFF2_9BACT</name>
<accession>I4EFF2</accession>
<keyword evidence="3" id="KW-1185">Reference proteome</keyword>
<evidence type="ECO:0000313" key="2">
    <source>
        <dbReference type="EMBL" id="CCF83414.1"/>
    </source>
</evidence>
<protein>
    <recommendedName>
        <fullName evidence="1">Antitoxin SocA-like Panacea domain-containing protein</fullName>
    </recommendedName>
</protein>